<sequence length="552" mass="60790">MKLNRTFVSVLVGVMAVVAVSACSNDSSNEKNASPSGSASQAGSPASSAASAAGPIELTSVKMLDPNVTFADGEDIENNIWTRAAKDEYGVTITYKWTAPSAQYSEKVALMLATGDLPDFLQLDATGYEQALKAGLLADLTDAYEKYASPALKERMMLDGGDALQAGMKDGKMYAVVQANSWKTDSEQMLYIRKDWLDKLNLEAPKTIDDVMRIAEAFTKQDPDGNNADDTIGLGMTLNNYFGFLNGNNAYRSIWMPDGSGNLVYSSIQPEMRDALLKLQQMYKNGYIDPEFYTKGMDVVKTDITNGKIGMIYDNYVAPLNLMDSWDKDKNADWIVVPQPALTEAEYPAKSEVKNGFSYYLVASKNIKNPEAFINMINLFVDKQSNDSSYVTDSEGRMVHNYAPANISTPDGNLYNQRLIAKAIESGDPEGLLTGSNTAQAKQNYENVIRLQEGSTDKTDWGLGKIFGPESSLSVLDQYYFTPAHYVKNEFYGAPTPAMVKYSATLNDLEDQTFTKIITGTSIDSFDKFVDNWHSLGGDEITKEVNAFYQSR</sequence>
<evidence type="ECO:0000313" key="5">
    <source>
        <dbReference type="Proteomes" id="UP000310636"/>
    </source>
</evidence>
<feature type="chain" id="PRO_5039714139" evidence="3">
    <location>
        <begin position="25"/>
        <end position="552"/>
    </location>
</feature>
<dbReference type="InterPro" id="IPR050490">
    <property type="entry name" value="Bact_solute-bd_prot1"/>
</dbReference>
<organism evidence="4 5">
    <name type="scientific">Cohnella fermenti</name>
    <dbReference type="NCBI Taxonomy" id="2565925"/>
    <lineage>
        <taxon>Bacteria</taxon>
        <taxon>Bacillati</taxon>
        <taxon>Bacillota</taxon>
        <taxon>Bacilli</taxon>
        <taxon>Bacillales</taxon>
        <taxon>Paenibacillaceae</taxon>
        <taxon>Cohnella</taxon>
    </lineage>
</organism>
<evidence type="ECO:0000313" key="4">
    <source>
        <dbReference type="EMBL" id="THF77793.1"/>
    </source>
</evidence>
<evidence type="ECO:0000256" key="2">
    <source>
        <dbReference type="SAM" id="MobiDB-lite"/>
    </source>
</evidence>
<gene>
    <name evidence="4" type="ORF">E6C55_15770</name>
</gene>
<keyword evidence="1 3" id="KW-0732">Signal</keyword>
<dbReference type="PANTHER" id="PTHR43649:SF33">
    <property type="entry name" value="POLYGALACTURONAN_RHAMNOGALACTURONAN-BINDING PROTEIN YTCQ"/>
    <property type="match status" value="1"/>
</dbReference>
<feature type="compositionally biased region" description="Low complexity" evidence="2">
    <location>
        <begin position="33"/>
        <end position="50"/>
    </location>
</feature>
<dbReference type="EMBL" id="SSOB01000018">
    <property type="protein sequence ID" value="THF77793.1"/>
    <property type="molecule type" value="Genomic_DNA"/>
</dbReference>
<name>A0A4S4BS13_9BACL</name>
<dbReference type="PROSITE" id="PS51257">
    <property type="entry name" value="PROKAR_LIPOPROTEIN"/>
    <property type="match status" value="1"/>
</dbReference>
<dbReference type="Proteomes" id="UP000310636">
    <property type="component" value="Unassembled WGS sequence"/>
</dbReference>
<dbReference type="SUPFAM" id="SSF53850">
    <property type="entry name" value="Periplasmic binding protein-like II"/>
    <property type="match status" value="1"/>
</dbReference>
<dbReference type="PANTHER" id="PTHR43649">
    <property type="entry name" value="ARABINOSE-BINDING PROTEIN-RELATED"/>
    <property type="match status" value="1"/>
</dbReference>
<evidence type="ECO:0000256" key="3">
    <source>
        <dbReference type="SAM" id="SignalP"/>
    </source>
</evidence>
<dbReference type="Gene3D" id="3.40.190.10">
    <property type="entry name" value="Periplasmic binding protein-like II"/>
    <property type="match status" value="3"/>
</dbReference>
<keyword evidence="5" id="KW-1185">Reference proteome</keyword>
<dbReference type="AlphaFoldDB" id="A0A4S4BS13"/>
<accession>A0A4S4BS13</accession>
<feature type="region of interest" description="Disordered" evidence="2">
    <location>
        <begin position="25"/>
        <end position="50"/>
    </location>
</feature>
<feature type="signal peptide" evidence="3">
    <location>
        <begin position="1"/>
        <end position="24"/>
    </location>
</feature>
<protein>
    <submittedName>
        <fullName evidence="4">Extracellular solute-binding protein</fullName>
    </submittedName>
</protein>
<evidence type="ECO:0000256" key="1">
    <source>
        <dbReference type="ARBA" id="ARBA00022729"/>
    </source>
</evidence>
<dbReference type="RefSeq" id="WP_136370767.1">
    <property type="nucleotide sequence ID" value="NZ_SSOB01000018.1"/>
</dbReference>
<proteinExistence type="predicted"/>
<comment type="caution">
    <text evidence="4">The sequence shown here is derived from an EMBL/GenBank/DDBJ whole genome shotgun (WGS) entry which is preliminary data.</text>
</comment>
<reference evidence="4 5" key="1">
    <citation type="submission" date="2019-04" db="EMBL/GenBank/DDBJ databases">
        <title>Cohnella sp. nov. isolated from preserved vegetables.</title>
        <authorList>
            <person name="Lin S.-Y."/>
            <person name="Hung M.-H."/>
            <person name="Young C.-C."/>
        </authorList>
    </citation>
    <scope>NUCLEOTIDE SEQUENCE [LARGE SCALE GENOMIC DNA]</scope>
    <source>
        <strain evidence="4 5">CC-MHH1044</strain>
    </source>
</reference>
<dbReference type="OrthoDB" id="9787283at2"/>